<evidence type="ECO:0000313" key="4">
    <source>
        <dbReference type="Proteomes" id="UP001241092"/>
    </source>
</evidence>
<accession>A0AAI8XIR4</accession>
<dbReference type="PROSITE" id="PS51257">
    <property type="entry name" value="PROKAR_LIPOPROTEIN"/>
    <property type="match status" value="1"/>
</dbReference>
<keyword evidence="2" id="KW-0732">Signal</keyword>
<evidence type="ECO:0008006" key="5">
    <source>
        <dbReference type="Google" id="ProtNLM"/>
    </source>
</evidence>
<dbReference type="EMBL" id="AP027452">
    <property type="protein sequence ID" value="BDY26709.1"/>
    <property type="molecule type" value="Genomic_DNA"/>
</dbReference>
<evidence type="ECO:0000313" key="3">
    <source>
        <dbReference type="EMBL" id="BDY26709.1"/>
    </source>
</evidence>
<proteinExistence type="predicted"/>
<reference evidence="3" key="1">
    <citation type="submission" date="2023-03" db="EMBL/GenBank/DDBJ databases">
        <title>Draft genome sequence of a Mycolicibacterium mageritense strain H4_3_1 isolated from a hybrid biological-inorganic system reactor.</title>
        <authorList>
            <person name="Feng X."/>
            <person name="Kazama D."/>
            <person name="Sato K."/>
            <person name="Kobayashi H."/>
        </authorList>
    </citation>
    <scope>NUCLEOTIDE SEQUENCE</scope>
    <source>
        <strain evidence="3">H4_3_1</strain>
    </source>
</reference>
<evidence type="ECO:0000256" key="1">
    <source>
        <dbReference type="SAM" id="MobiDB-lite"/>
    </source>
</evidence>
<gene>
    <name evidence="3" type="ORF">hbim_00624</name>
</gene>
<feature type="chain" id="PRO_5042610488" description="Lipoprotein" evidence="2">
    <location>
        <begin position="27"/>
        <end position="299"/>
    </location>
</feature>
<name>A0AAI8XIR4_MYCME</name>
<dbReference type="RefSeq" id="WP_276822116.1">
    <property type="nucleotide sequence ID" value="NZ_AP027452.1"/>
</dbReference>
<dbReference type="AlphaFoldDB" id="A0AAI8XIR4"/>
<organism evidence="3 4">
    <name type="scientific">Mycolicibacterium mageritense</name>
    <name type="common">Mycobacterium mageritense</name>
    <dbReference type="NCBI Taxonomy" id="53462"/>
    <lineage>
        <taxon>Bacteria</taxon>
        <taxon>Bacillati</taxon>
        <taxon>Actinomycetota</taxon>
        <taxon>Actinomycetes</taxon>
        <taxon>Mycobacteriales</taxon>
        <taxon>Mycobacteriaceae</taxon>
        <taxon>Mycolicibacterium</taxon>
    </lineage>
</organism>
<dbReference type="Proteomes" id="UP001241092">
    <property type="component" value="Chromosome"/>
</dbReference>
<protein>
    <recommendedName>
        <fullName evidence="5">Lipoprotein</fullName>
    </recommendedName>
</protein>
<feature type="signal peptide" evidence="2">
    <location>
        <begin position="1"/>
        <end position="26"/>
    </location>
</feature>
<feature type="region of interest" description="Disordered" evidence="1">
    <location>
        <begin position="203"/>
        <end position="299"/>
    </location>
</feature>
<sequence length="299" mass="32895">MTAPSVRRLCIALVLAGVALTGCGTAGNPELKPAESTFANWPERLHDFRFRWTAEPGIDLVSGPAVPLRAYLESHRIGDMTGDPHDAYPGFARAVPHPGKPRDDSRSDLPQELWNIQPGTDFPAVTYKPLPPNSRFYGNEYFHILELSPTDDGSGYRAYVCDGRYNTLYGADDTGTFASIFSAWEPDVDRELSTVRLWRVEFTDHPTPPQPDAPAAPAAPQRGPNPAPLGDVFGPWQITGAHDGGSWGHKTYDGWQERRQQCRDKMPHDAAQRQAIYASKLETPPVAEPAVPGWPDDVA</sequence>
<feature type="compositionally biased region" description="Low complexity" evidence="1">
    <location>
        <begin position="215"/>
        <end position="224"/>
    </location>
</feature>
<evidence type="ECO:0000256" key="2">
    <source>
        <dbReference type="SAM" id="SignalP"/>
    </source>
</evidence>
<feature type="compositionally biased region" description="Basic and acidic residues" evidence="1">
    <location>
        <begin position="250"/>
        <end position="271"/>
    </location>
</feature>